<keyword evidence="7 9" id="KW-0539">Nucleus</keyword>
<dbReference type="GO" id="GO:0005634">
    <property type="term" value="C:nucleus"/>
    <property type="evidence" value="ECO:0007669"/>
    <property type="project" value="UniProtKB-SubCell"/>
</dbReference>
<feature type="domain" description="ARC105/Med15 mediator subunit central" evidence="12">
    <location>
        <begin position="325"/>
        <end position="416"/>
    </location>
</feature>
<comment type="subunit">
    <text evidence="9">Component of the Mediator complex.</text>
</comment>
<dbReference type="Proteomes" id="UP000271087">
    <property type="component" value="Unassembled WGS sequence"/>
</dbReference>
<feature type="compositionally biased region" description="Polar residues" evidence="10">
    <location>
        <begin position="297"/>
        <end position="312"/>
    </location>
</feature>
<keyword evidence="5 9" id="KW-0010">Activator</keyword>
<dbReference type="Pfam" id="PF21538">
    <property type="entry name" value="Med15_M"/>
    <property type="match status" value="1"/>
</dbReference>
<dbReference type="STRING" id="42157.A0A182EBQ1"/>
<organism evidence="16">
    <name type="scientific">Onchocerca ochengi</name>
    <name type="common">Filarial nematode worm</name>
    <dbReference type="NCBI Taxonomy" id="42157"/>
    <lineage>
        <taxon>Eukaryota</taxon>
        <taxon>Metazoa</taxon>
        <taxon>Ecdysozoa</taxon>
        <taxon>Nematoda</taxon>
        <taxon>Chromadorea</taxon>
        <taxon>Rhabditida</taxon>
        <taxon>Spirurina</taxon>
        <taxon>Spiruromorpha</taxon>
        <taxon>Filarioidea</taxon>
        <taxon>Onchocercidae</taxon>
        <taxon>Onchocerca</taxon>
    </lineage>
</organism>
<dbReference type="WBParaSite" id="nOo.2.0.1.t05485-RA">
    <property type="protein sequence ID" value="nOo.2.0.1.t05485-RA"/>
    <property type="gene ID" value="nOo.2.0.1.g05485"/>
</dbReference>
<reference evidence="16" key="1">
    <citation type="submission" date="2016-06" db="UniProtKB">
        <authorList>
            <consortium name="WormBaseParasite"/>
        </authorList>
    </citation>
    <scope>IDENTIFICATION</scope>
</reference>
<dbReference type="EMBL" id="UYRW01001473">
    <property type="protein sequence ID" value="VDK77743.1"/>
    <property type="molecule type" value="Genomic_DNA"/>
</dbReference>
<feature type="domain" description="ARC105/Med15 mediator subunit C-terminal" evidence="13">
    <location>
        <begin position="590"/>
        <end position="692"/>
    </location>
</feature>
<keyword evidence="4 9" id="KW-0805">Transcription regulation</keyword>
<dbReference type="FunFam" id="1.10.246.20:FF:000006">
    <property type="entry name" value="Mediator of RNA polymerase II transcription subunit 15"/>
    <property type="match status" value="1"/>
</dbReference>
<evidence type="ECO:0000256" key="3">
    <source>
        <dbReference type="ARBA" id="ARBA00019613"/>
    </source>
</evidence>
<reference evidence="14 15" key="2">
    <citation type="submission" date="2018-08" db="EMBL/GenBank/DDBJ databases">
        <authorList>
            <person name="Laetsch R D."/>
            <person name="Stevens L."/>
            <person name="Kumar S."/>
            <person name="Blaxter L. M."/>
        </authorList>
    </citation>
    <scope>NUCLEOTIDE SEQUENCE [LARGE SCALE GENOMIC DNA]</scope>
</reference>
<dbReference type="GO" id="GO:0006355">
    <property type="term" value="P:regulation of DNA-templated transcription"/>
    <property type="evidence" value="ECO:0007669"/>
    <property type="project" value="InterPro"/>
</dbReference>
<evidence type="ECO:0000256" key="1">
    <source>
        <dbReference type="ARBA" id="ARBA00004123"/>
    </source>
</evidence>
<dbReference type="GO" id="GO:0003712">
    <property type="term" value="F:transcription coregulator activity"/>
    <property type="evidence" value="ECO:0007669"/>
    <property type="project" value="InterPro"/>
</dbReference>
<evidence type="ECO:0000256" key="9">
    <source>
        <dbReference type="RuleBase" id="RU364148"/>
    </source>
</evidence>
<evidence type="ECO:0000256" key="4">
    <source>
        <dbReference type="ARBA" id="ARBA00023015"/>
    </source>
</evidence>
<evidence type="ECO:0000256" key="10">
    <source>
        <dbReference type="SAM" id="MobiDB-lite"/>
    </source>
</evidence>
<comment type="subcellular location">
    <subcellularLocation>
        <location evidence="1 9">Nucleus</location>
    </subcellularLocation>
</comment>
<protein>
    <recommendedName>
        <fullName evidence="3 9">Mediator of RNA polymerase II transcription subunit 15</fullName>
    </recommendedName>
    <alternativeName>
        <fullName evidence="8 9">Mediator complex subunit 15</fullName>
    </alternativeName>
</protein>
<dbReference type="Pfam" id="PF09606">
    <property type="entry name" value="Med15_N"/>
    <property type="match status" value="1"/>
</dbReference>
<evidence type="ECO:0000256" key="6">
    <source>
        <dbReference type="ARBA" id="ARBA00023163"/>
    </source>
</evidence>
<evidence type="ECO:0000256" key="8">
    <source>
        <dbReference type="ARBA" id="ARBA00032016"/>
    </source>
</evidence>
<comment type="similarity">
    <text evidence="2 9">Belongs to the Mediator complex subunit 15 family.</text>
</comment>
<keyword evidence="6 9" id="KW-0804">Transcription</keyword>
<feature type="compositionally biased region" description="Low complexity" evidence="10">
    <location>
        <begin position="444"/>
        <end position="458"/>
    </location>
</feature>
<name>A0A182EBQ1_ONCOC</name>
<dbReference type="InterPro" id="IPR048386">
    <property type="entry name" value="Med15_C"/>
</dbReference>
<evidence type="ECO:0000259" key="11">
    <source>
        <dbReference type="Pfam" id="PF09606"/>
    </source>
</evidence>
<evidence type="ECO:0000313" key="15">
    <source>
        <dbReference type="Proteomes" id="UP000271087"/>
    </source>
</evidence>
<feature type="region of interest" description="Disordered" evidence="10">
    <location>
        <begin position="96"/>
        <end position="115"/>
    </location>
</feature>
<evidence type="ECO:0000313" key="16">
    <source>
        <dbReference type="WBParaSite" id="nOo.2.0.1.t05485-RA"/>
    </source>
</evidence>
<feature type="region of interest" description="Disordered" evidence="10">
    <location>
        <begin position="221"/>
        <end position="315"/>
    </location>
</feature>
<sequence>MGDDDWPSQRFRDHVINRLEPELARNRQNAPNLPVPGDARQVEEYVFNKCVSKDEYMRTIAKVINAINCNSKSTTVPALLQPSRIQSASQNYRAAGLGVPPDPQPTQQQQQQQKVMDRYHTPLLGQPPPIIQSQQSSSGALSRTSMQPSQSNIQQHSPVTHPVVPQQTPYNMLSPIPSVPGSHSTSPNHQMYSLVKTEPKSGGSDGTNAAEVPISDSVSARVWKREDPSSGGYYPAGTYGATDSDQYVERGHSTASFMSRGTSIPSSQQQSISRHHQQLHQPSVLENLINSPHYGSPTPSSRHLNGSGNQNVADLPFGTTLQQSEERIYAEKLRSLRPYVESLRSRAQQCRLEGNEIAASKFDTMCNVLDGKSRVSFEYLLQIEAWIYKKQQFLQASLNAGTLQPQPLVDAVNAVLLNSETQVGYGDRVQANAGVPSAGQWPMSSGRSQQQQQQTSSQVLASMAPSSVPVAVCLARSTLMQSPMPLQTTSGQQVARHSVEHTYQRHSPYPNPNAGLRPGTQAQSMVLHHGSSRVQQAGAVATALPLFSESNRVPTADCSGVEDLYIMDDFLPTPIEAIPNSTSSQIEGQLPEAARQELLTFGDRFLADSNIEQISDSHSVVVKFSLTSHNVPPLQLIIPKTYPNGEVLVGRAALDLDSFFFDDLQNVIYERLARPGLRTVADFLETWESTVRGYYLGQQQQSLLPSSFDDILQNTNFDRILFFKISNFEGLEFLYTVILLNMERICFMLSC</sequence>
<feature type="compositionally biased region" description="Low complexity" evidence="10">
    <location>
        <begin position="154"/>
        <end position="169"/>
    </location>
</feature>
<comment type="function">
    <text evidence="9">Component of the Mediator complex, a coactivator involved in the regulated transcription of nearly all RNA polymerase II-dependent genes. Mediator functions as a bridge to convey information from gene-specific regulatory proteins to the basal RNA polymerase II transcription machinery. Mediator is recruited to promoters by direct interactions with regulatory proteins and serves as a scaffold for the assembly of a functional preinitiation complex with RNA polymerase II and the general transcription factors.</text>
</comment>
<feature type="region of interest" description="Disordered" evidence="10">
    <location>
        <begin position="121"/>
        <end position="169"/>
    </location>
</feature>
<proteinExistence type="inferred from homology"/>
<evidence type="ECO:0000256" key="2">
    <source>
        <dbReference type="ARBA" id="ARBA00009807"/>
    </source>
</evidence>
<dbReference type="InterPro" id="IPR048385">
    <property type="entry name" value="Med15_central"/>
</dbReference>
<dbReference type="Gene3D" id="1.10.246.20">
    <property type="entry name" value="Coactivator CBP, KIX domain"/>
    <property type="match status" value="1"/>
</dbReference>
<dbReference type="OrthoDB" id="10055322at2759"/>
<evidence type="ECO:0000259" key="12">
    <source>
        <dbReference type="Pfam" id="PF21538"/>
    </source>
</evidence>
<evidence type="ECO:0000313" key="14">
    <source>
        <dbReference type="EMBL" id="VDK77743.1"/>
    </source>
</evidence>
<dbReference type="Pfam" id="PF21539">
    <property type="entry name" value="Med15_C"/>
    <property type="match status" value="1"/>
</dbReference>
<feature type="compositionally biased region" description="Polar residues" evidence="10">
    <location>
        <begin position="253"/>
        <end position="265"/>
    </location>
</feature>
<evidence type="ECO:0000256" key="5">
    <source>
        <dbReference type="ARBA" id="ARBA00023159"/>
    </source>
</evidence>
<evidence type="ECO:0000259" key="13">
    <source>
        <dbReference type="Pfam" id="PF21539"/>
    </source>
</evidence>
<accession>A0A182EBQ1</accession>
<dbReference type="InterPro" id="IPR036529">
    <property type="entry name" value="KIX_dom_sf"/>
</dbReference>
<feature type="region of interest" description="Disordered" evidence="10">
    <location>
        <begin position="434"/>
        <end position="460"/>
    </location>
</feature>
<gene>
    <name evidence="9" type="primary">MED15</name>
    <name evidence="14" type="ORF">NOO_LOCUS5485</name>
</gene>
<dbReference type="InterPro" id="IPR019087">
    <property type="entry name" value="Med15_N"/>
</dbReference>
<evidence type="ECO:0000256" key="7">
    <source>
        <dbReference type="ARBA" id="ARBA00023242"/>
    </source>
</evidence>
<feature type="compositionally biased region" description="Polar residues" evidence="10">
    <location>
        <begin position="140"/>
        <end position="153"/>
    </location>
</feature>
<feature type="domain" description="Mediator of RNA polymerase II transcription subunit 15 N-terminal" evidence="11">
    <location>
        <begin position="3"/>
        <end position="76"/>
    </location>
</feature>
<feature type="compositionally biased region" description="Low complexity" evidence="10">
    <location>
        <begin position="229"/>
        <end position="242"/>
    </location>
</feature>
<dbReference type="AlphaFoldDB" id="A0A182EBQ1"/>
<keyword evidence="15" id="KW-1185">Reference proteome</keyword>